<dbReference type="Pfam" id="PF20720">
    <property type="entry name" value="nSTAND3"/>
    <property type="match status" value="1"/>
</dbReference>
<feature type="repeat" description="ANK" evidence="3">
    <location>
        <begin position="436"/>
        <end position="468"/>
    </location>
</feature>
<evidence type="ECO:0000313" key="7">
    <source>
        <dbReference type="Proteomes" id="UP001519460"/>
    </source>
</evidence>
<keyword evidence="2 3" id="KW-0040">ANK repeat</keyword>
<dbReference type="AlphaFoldDB" id="A0ABD0JEU3"/>
<feature type="region of interest" description="Disordered" evidence="4">
    <location>
        <begin position="536"/>
        <end position="562"/>
    </location>
</feature>
<comment type="caution">
    <text evidence="6">The sequence shown here is derived from an EMBL/GenBank/DDBJ whole genome shotgun (WGS) entry which is preliminary data.</text>
</comment>
<reference evidence="6 7" key="1">
    <citation type="journal article" date="2023" name="Sci. Data">
        <title>Genome assembly of the Korean intertidal mud-creeper Batillaria attramentaria.</title>
        <authorList>
            <person name="Patra A.K."/>
            <person name="Ho P.T."/>
            <person name="Jun S."/>
            <person name="Lee S.J."/>
            <person name="Kim Y."/>
            <person name="Won Y.J."/>
        </authorList>
    </citation>
    <scope>NUCLEOTIDE SEQUENCE [LARGE SCALE GENOMIC DNA]</scope>
    <source>
        <strain evidence="6">Wonlab-2016</strain>
    </source>
</reference>
<dbReference type="PANTHER" id="PTHR24188:SF29">
    <property type="entry name" value="GH09064P"/>
    <property type="match status" value="1"/>
</dbReference>
<feature type="domain" description="Novel STAND NTPase 3" evidence="5">
    <location>
        <begin position="155"/>
        <end position="220"/>
    </location>
</feature>
<dbReference type="PRINTS" id="PR01415">
    <property type="entry name" value="ANKYRIN"/>
</dbReference>
<dbReference type="InterPro" id="IPR027417">
    <property type="entry name" value="P-loop_NTPase"/>
</dbReference>
<feature type="repeat" description="ANK" evidence="3">
    <location>
        <begin position="502"/>
        <end position="534"/>
    </location>
</feature>
<accession>A0ABD0JEU3</accession>
<dbReference type="SUPFAM" id="SSF52540">
    <property type="entry name" value="P-loop containing nucleoside triphosphate hydrolases"/>
    <property type="match status" value="1"/>
</dbReference>
<evidence type="ECO:0000313" key="6">
    <source>
        <dbReference type="EMBL" id="KAK7473422.1"/>
    </source>
</evidence>
<dbReference type="Pfam" id="PF00023">
    <property type="entry name" value="Ank"/>
    <property type="match status" value="1"/>
</dbReference>
<evidence type="ECO:0000259" key="5">
    <source>
        <dbReference type="Pfam" id="PF20720"/>
    </source>
</evidence>
<dbReference type="InterPro" id="IPR002110">
    <property type="entry name" value="Ankyrin_rpt"/>
</dbReference>
<dbReference type="InterPro" id="IPR036770">
    <property type="entry name" value="Ankyrin_rpt-contain_sf"/>
</dbReference>
<protein>
    <recommendedName>
        <fullName evidence="5">Novel STAND NTPase 3 domain-containing protein</fullName>
    </recommendedName>
</protein>
<dbReference type="SMART" id="SM00248">
    <property type="entry name" value="ANK"/>
    <property type="match status" value="7"/>
</dbReference>
<dbReference type="PROSITE" id="PS50088">
    <property type="entry name" value="ANK_REPEAT"/>
    <property type="match status" value="5"/>
</dbReference>
<dbReference type="Pfam" id="PF12796">
    <property type="entry name" value="Ank_2"/>
    <property type="match status" value="2"/>
</dbReference>
<feature type="repeat" description="ANK" evidence="3">
    <location>
        <begin position="403"/>
        <end position="435"/>
    </location>
</feature>
<proteinExistence type="predicted"/>
<sequence length="562" mass="61933">SDSLKALDPSVEPLSRVYNEHDFSARLGWLGFTPSPETSVRLLLSERLHASESRVKSGLTRSRSQVERVAPLDPTLFLFKIHELRSRSSSIRDFNNRVESHPLVSIRSPRMAITEATKNSGKGTRTVLSHDETVTAKFCEVTQEEVFGKFGKYIYNRTLQLLQKTGAVVITGPERCGKSTLGRAVLDHFSTMGFYPLLLDHPNLWWKKKHDKKHVVVLDECKFDEWSMRTVKSMLQDDLCYIMFVLRSDVMNSECSGLSTLLNAVPIVDLGKKVPTETGHIKQLLGACKSGDLEEVITILSGGVDPNWPDREGKTPLHTACEHGQTDIVSHLIWGGCDVNFYDKKLRTPLHYACKGLRQTSDDVAASDDKDVFSRPESKDCPRGTIVKSLIASGARLEAADTEGKTPLHLACEGDSYEMVKILLQAGANVKAKDKKGYTPLHVTCGYNNRDVTKSLVDAKSDVEASDNNGLTPLHVACVNKATDSAEILLRANASVNARTDAGKTPLHLACYAGSKEIVDMLLDKGANVEAMDNKGVTPKADAKSKNHEDIAKKVSPKHAYH</sequence>
<dbReference type="InterPro" id="IPR049050">
    <property type="entry name" value="nSTAND3"/>
</dbReference>
<dbReference type="PROSITE" id="PS50297">
    <property type="entry name" value="ANK_REP_REGION"/>
    <property type="match status" value="5"/>
</dbReference>
<keyword evidence="7" id="KW-1185">Reference proteome</keyword>
<evidence type="ECO:0000256" key="4">
    <source>
        <dbReference type="SAM" id="MobiDB-lite"/>
    </source>
</evidence>
<dbReference type="Gene3D" id="3.40.50.300">
    <property type="entry name" value="P-loop containing nucleotide triphosphate hydrolases"/>
    <property type="match status" value="1"/>
</dbReference>
<organism evidence="6 7">
    <name type="scientific">Batillaria attramentaria</name>
    <dbReference type="NCBI Taxonomy" id="370345"/>
    <lineage>
        <taxon>Eukaryota</taxon>
        <taxon>Metazoa</taxon>
        <taxon>Spiralia</taxon>
        <taxon>Lophotrochozoa</taxon>
        <taxon>Mollusca</taxon>
        <taxon>Gastropoda</taxon>
        <taxon>Caenogastropoda</taxon>
        <taxon>Sorbeoconcha</taxon>
        <taxon>Cerithioidea</taxon>
        <taxon>Batillariidae</taxon>
        <taxon>Batillaria</taxon>
    </lineage>
</organism>
<feature type="repeat" description="ANK" evidence="3">
    <location>
        <begin position="312"/>
        <end position="344"/>
    </location>
</feature>
<dbReference type="SUPFAM" id="SSF48403">
    <property type="entry name" value="Ankyrin repeat"/>
    <property type="match status" value="1"/>
</dbReference>
<dbReference type="PANTHER" id="PTHR24188">
    <property type="entry name" value="ANKYRIN REPEAT PROTEIN"/>
    <property type="match status" value="1"/>
</dbReference>
<dbReference type="EMBL" id="JACVVK020000471">
    <property type="protein sequence ID" value="KAK7473422.1"/>
    <property type="molecule type" value="Genomic_DNA"/>
</dbReference>
<feature type="repeat" description="ANK" evidence="3">
    <location>
        <begin position="469"/>
        <end position="501"/>
    </location>
</feature>
<evidence type="ECO:0000256" key="3">
    <source>
        <dbReference type="PROSITE-ProRule" id="PRU00023"/>
    </source>
</evidence>
<feature type="compositionally biased region" description="Basic and acidic residues" evidence="4">
    <location>
        <begin position="541"/>
        <end position="553"/>
    </location>
</feature>
<dbReference type="Proteomes" id="UP001519460">
    <property type="component" value="Unassembled WGS sequence"/>
</dbReference>
<keyword evidence="1" id="KW-0677">Repeat</keyword>
<dbReference type="Gene3D" id="1.25.40.20">
    <property type="entry name" value="Ankyrin repeat-containing domain"/>
    <property type="match status" value="3"/>
</dbReference>
<gene>
    <name evidence="6" type="ORF">BaRGS_00035349</name>
</gene>
<evidence type="ECO:0000256" key="1">
    <source>
        <dbReference type="ARBA" id="ARBA00022737"/>
    </source>
</evidence>
<name>A0ABD0JEU3_9CAEN</name>
<feature type="non-terminal residue" evidence="6">
    <location>
        <position position="1"/>
    </location>
</feature>
<evidence type="ECO:0000256" key="2">
    <source>
        <dbReference type="ARBA" id="ARBA00023043"/>
    </source>
</evidence>